<dbReference type="Proteomes" id="UP000305887">
    <property type="component" value="Unassembled WGS sequence"/>
</dbReference>
<reference evidence="8 9" key="1">
    <citation type="submission" date="2019-06" db="EMBL/GenBank/DDBJ databases">
        <title>YIM 131921 draft genome.</title>
        <authorList>
            <person name="Jiang L."/>
        </authorList>
    </citation>
    <scope>NUCLEOTIDE SEQUENCE [LARGE SCALE GENOMIC DNA]</scope>
    <source>
        <strain evidence="8 9">YIM 131921</strain>
    </source>
</reference>
<keyword evidence="1" id="KW-0145">Chemotaxis</keyword>
<feature type="domain" description="Methyl-accepting transducer" evidence="6">
    <location>
        <begin position="328"/>
        <end position="543"/>
    </location>
</feature>
<dbReference type="OrthoDB" id="9814362at2"/>
<keyword evidence="9" id="KW-1185">Reference proteome</keyword>
<evidence type="ECO:0000256" key="1">
    <source>
        <dbReference type="ARBA" id="ARBA00022500"/>
    </source>
</evidence>
<dbReference type="InterPro" id="IPR051310">
    <property type="entry name" value="MCP_chemotaxis"/>
</dbReference>
<accession>A0A5C4N014</accession>
<dbReference type="Pfam" id="PF12729">
    <property type="entry name" value="4HB_MCP_1"/>
    <property type="match status" value="1"/>
</dbReference>
<dbReference type="PRINTS" id="PR00260">
    <property type="entry name" value="CHEMTRNSDUCR"/>
</dbReference>
<protein>
    <submittedName>
        <fullName evidence="8">Methyl-accepting chemotaxis protein</fullName>
    </submittedName>
</protein>
<comment type="similarity">
    <text evidence="2">Belongs to the methyl-accepting chemotaxis (MCP) protein family.</text>
</comment>
<name>A0A5C4N014_9RHOB</name>
<feature type="transmembrane region" description="Helical" evidence="5">
    <location>
        <begin position="69"/>
        <end position="93"/>
    </location>
</feature>
<dbReference type="SMART" id="SM00304">
    <property type="entry name" value="HAMP"/>
    <property type="match status" value="2"/>
</dbReference>
<dbReference type="Pfam" id="PF00015">
    <property type="entry name" value="MCPsignal"/>
    <property type="match status" value="1"/>
</dbReference>
<dbReference type="Pfam" id="PF00672">
    <property type="entry name" value="HAMP"/>
    <property type="match status" value="1"/>
</dbReference>
<feature type="compositionally biased region" description="Polar residues" evidence="4">
    <location>
        <begin position="576"/>
        <end position="585"/>
    </location>
</feature>
<dbReference type="PROSITE" id="PS50885">
    <property type="entry name" value="HAMP"/>
    <property type="match status" value="1"/>
</dbReference>
<evidence type="ECO:0000256" key="4">
    <source>
        <dbReference type="SAM" id="MobiDB-lite"/>
    </source>
</evidence>
<evidence type="ECO:0000259" key="6">
    <source>
        <dbReference type="PROSITE" id="PS50111"/>
    </source>
</evidence>
<dbReference type="GO" id="GO:0005886">
    <property type="term" value="C:plasma membrane"/>
    <property type="evidence" value="ECO:0007669"/>
    <property type="project" value="TreeGrafter"/>
</dbReference>
<evidence type="ECO:0000313" key="8">
    <source>
        <dbReference type="EMBL" id="TNC50530.1"/>
    </source>
</evidence>
<keyword evidence="5" id="KW-0472">Membrane</keyword>
<gene>
    <name evidence="8" type="ORF">FHG66_08550</name>
</gene>
<proteinExistence type="inferred from homology"/>
<keyword evidence="5" id="KW-0812">Transmembrane</keyword>
<dbReference type="InterPro" id="IPR004090">
    <property type="entry name" value="Chemotax_Me-accpt_rcpt"/>
</dbReference>
<dbReference type="PANTHER" id="PTHR43531">
    <property type="entry name" value="PROTEIN ICFG"/>
    <property type="match status" value="1"/>
</dbReference>
<dbReference type="AlphaFoldDB" id="A0A5C4N014"/>
<dbReference type="InterPro" id="IPR004089">
    <property type="entry name" value="MCPsignal_dom"/>
</dbReference>
<feature type="region of interest" description="Disordered" evidence="4">
    <location>
        <begin position="566"/>
        <end position="585"/>
    </location>
</feature>
<dbReference type="EMBL" id="VDFU01000007">
    <property type="protein sequence ID" value="TNC50530.1"/>
    <property type="molecule type" value="Genomic_DNA"/>
</dbReference>
<dbReference type="InterPro" id="IPR003660">
    <property type="entry name" value="HAMP_dom"/>
</dbReference>
<dbReference type="InterPro" id="IPR024478">
    <property type="entry name" value="HlyB_4HB_MCP"/>
</dbReference>
<keyword evidence="3" id="KW-0807">Transducer</keyword>
<dbReference type="GO" id="GO:0006935">
    <property type="term" value="P:chemotaxis"/>
    <property type="evidence" value="ECO:0007669"/>
    <property type="project" value="UniProtKB-KW"/>
</dbReference>
<dbReference type="PANTHER" id="PTHR43531:SF11">
    <property type="entry name" value="METHYL-ACCEPTING CHEMOTAXIS PROTEIN 3"/>
    <property type="match status" value="1"/>
</dbReference>
<organism evidence="8 9">
    <name type="scientific">Rubellimicrobium rubrum</name>
    <dbReference type="NCBI Taxonomy" id="2585369"/>
    <lineage>
        <taxon>Bacteria</taxon>
        <taxon>Pseudomonadati</taxon>
        <taxon>Pseudomonadota</taxon>
        <taxon>Alphaproteobacteria</taxon>
        <taxon>Rhodobacterales</taxon>
        <taxon>Roseobacteraceae</taxon>
        <taxon>Rubellimicrobium</taxon>
    </lineage>
</organism>
<dbReference type="PROSITE" id="PS50111">
    <property type="entry name" value="CHEMOTAXIS_TRANSDUC_2"/>
    <property type="match status" value="1"/>
</dbReference>
<dbReference type="CDD" id="cd06225">
    <property type="entry name" value="HAMP"/>
    <property type="match status" value="1"/>
</dbReference>
<evidence type="ECO:0000259" key="7">
    <source>
        <dbReference type="PROSITE" id="PS50885"/>
    </source>
</evidence>
<dbReference type="SUPFAM" id="SSF58104">
    <property type="entry name" value="Methyl-accepting chemotaxis protein (MCP) signaling domain"/>
    <property type="match status" value="1"/>
</dbReference>
<evidence type="ECO:0000313" key="9">
    <source>
        <dbReference type="Proteomes" id="UP000305887"/>
    </source>
</evidence>
<keyword evidence="5" id="KW-1133">Transmembrane helix</keyword>
<dbReference type="GO" id="GO:0007165">
    <property type="term" value="P:signal transduction"/>
    <property type="evidence" value="ECO:0007669"/>
    <property type="project" value="UniProtKB-KW"/>
</dbReference>
<dbReference type="SMART" id="SM00283">
    <property type="entry name" value="MA"/>
    <property type="match status" value="1"/>
</dbReference>
<evidence type="ECO:0000256" key="3">
    <source>
        <dbReference type="PROSITE-ProRule" id="PRU00284"/>
    </source>
</evidence>
<dbReference type="Gene3D" id="1.10.287.950">
    <property type="entry name" value="Methyl-accepting chemotaxis protein"/>
    <property type="match status" value="1"/>
</dbReference>
<comment type="caution">
    <text evidence="8">The sequence shown here is derived from an EMBL/GenBank/DDBJ whole genome shotgun (WGS) entry which is preliminary data.</text>
</comment>
<dbReference type="GO" id="GO:0004888">
    <property type="term" value="F:transmembrane signaling receptor activity"/>
    <property type="evidence" value="ECO:0007669"/>
    <property type="project" value="InterPro"/>
</dbReference>
<evidence type="ECO:0000256" key="5">
    <source>
        <dbReference type="SAM" id="Phobius"/>
    </source>
</evidence>
<evidence type="ECO:0000256" key="2">
    <source>
        <dbReference type="ARBA" id="ARBA00029447"/>
    </source>
</evidence>
<sequence>MVDVRVRRPPSHRPALRREPAVGRTGGYVPIPQSTLGNPFNNNCAALAAAGVRVVPDTSTRRRSRLQSIVVRIILIQGLSFIAMIAITAASFWGNNEIAWRMKSVHQDRVVPLVQIRNVADTYAVEAPLALRTAFTETPDWPEIQRRLSEARQVGSTNWDAYLATYLTEDEKRLIAEVAVTKVDADAALDRLQRIAEARDPAKARQILEDIYFPQIAPLRETLGRLSGYQEAEAERLTRTGLALSETIAKGTAALSVTMIVLSLVLVLVFGARLRRRLGTAVDLAERVASGDLRTLAAISRDEVGDVCAALNRMVEQLRGVVGQVTEASERMAAGSDELAATAQQLSQGATEQAASTEEASATVEQMAASIRQTAHSAEASKAMARQSLESAREVGRLAAGSLDSSEAIAKQILVIQEIARQTDLLALNAAVEAARAGEHGRGFAVVASEVRKLAERSRTAAVEAAQLSARTMAGTRETGPKLQVLMNDMEQTAQYVAQISNANHEMAGGAGQMVQAIEQLNDVTQQNTAASEQVSGTAVNLASRAHGLLTAMSFFRLEAKPELAPGQRNHRVQPQARSQPVTNSMRPAQKLLELEHGSVPRRASPSIRQVGAV</sequence>
<feature type="domain" description="HAMP" evidence="7">
    <location>
        <begin position="272"/>
        <end position="323"/>
    </location>
</feature>